<gene>
    <name evidence="1" type="ORF">TbgDal_V3290</name>
</gene>
<organism evidence="1 2">
    <name type="scientific">Trypanosoma brucei gambiense (strain MHOM/CI/86/DAL972)</name>
    <dbReference type="NCBI Taxonomy" id="679716"/>
    <lineage>
        <taxon>Eukaryota</taxon>
        <taxon>Discoba</taxon>
        <taxon>Euglenozoa</taxon>
        <taxon>Kinetoplastea</taxon>
        <taxon>Metakinetoplastina</taxon>
        <taxon>Trypanosomatida</taxon>
        <taxon>Trypanosomatidae</taxon>
        <taxon>Trypanosoma</taxon>
    </lineage>
</organism>
<dbReference type="RefSeq" id="XP_011773478.1">
    <property type="nucleotide sequence ID" value="XM_011775176.1"/>
</dbReference>
<dbReference type="Proteomes" id="UP000002316">
    <property type="component" value="Chromosome 5"/>
</dbReference>
<evidence type="ECO:0000313" key="1">
    <source>
        <dbReference type="EMBL" id="CBH11191.1"/>
    </source>
</evidence>
<accession>C9ZP63</accession>
<evidence type="ECO:0000313" key="2">
    <source>
        <dbReference type="Proteomes" id="UP000002316"/>
    </source>
</evidence>
<sequence length="112" mass="13017">MENILRVKNNKGFCFFYYYFFLERERWVSTMHISLALISTRGISIKPHNARKNVIVLVNGTLQSILLSFRNIPSSLFFLKKKVTLAHTSLAIVTSKMTGTFFLKKINKKNKN</sequence>
<protein>
    <submittedName>
        <fullName evidence="1">Uncharacterized protein</fullName>
    </submittedName>
</protein>
<proteinExistence type="predicted"/>
<name>C9ZP63_TRYB9</name>
<dbReference type="AlphaFoldDB" id="C9ZP63"/>
<dbReference type="GeneID" id="23861325"/>
<dbReference type="EMBL" id="FN554968">
    <property type="protein sequence ID" value="CBH11191.1"/>
    <property type="molecule type" value="Genomic_DNA"/>
</dbReference>
<dbReference type="KEGG" id="tbg:TbgDal_V3290"/>
<reference evidence="2" key="1">
    <citation type="journal article" date="2010" name="PLoS Negl. Trop. Dis.">
        <title>The genome sequence of Trypanosoma brucei gambiense, causative agent of chronic human african trypanosomiasis.</title>
        <authorList>
            <person name="Jackson A.P."/>
            <person name="Sanders M."/>
            <person name="Berry A."/>
            <person name="McQuillan J."/>
            <person name="Aslett M.A."/>
            <person name="Quail M.A."/>
            <person name="Chukualim B."/>
            <person name="Capewell P."/>
            <person name="MacLeod A."/>
            <person name="Melville S.E."/>
            <person name="Gibson W."/>
            <person name="Barry J.D."/>
            <person name="Berriman M."/>
            <person name="Hertz-Fowler C."/>
        </authorList>
    </citation>
    <scope>NUCLEOTIDE SEQUENCE [LARGE SCALE GENOMIC DNA]</scope>
    <source>
        <strain evidence="2">MHOM/CI/86/DAL972</strain>
    </source>
</reference>